<organism evidence="2 3">
    <name type="scientific">Ohtaekwangia koreensis</name>
    <dbReference type="NCBI Taxonomy" id="688867"/>
    <lineage>
        <taxon>Bacteria</taxon>
        <taxon>Pseudomonadati</taxon>
        <taxon>Bacteroidota</taxon>
        <taxon>Cytophagia</taxon>
        <taxon>Cytophagales</taxon>
        <taxon>Fulvivirgaceae</taxon>
        <taxon>Ohtaekwangia</taxon>
    </lineage>
</organism>
<feature type="domain" description="Quercetin 2,3-dioxygenase C-terminal cupin" evidence="1">
    <location>
        <begin position="159"/>
        <end position="228"/>
    </location>
</feature>
<dbReference type="AlphaFoldDB" id="A0A1T5MCK1"/>
<evidence type="ECO:0000259" key="1">
    <source>
        <dbReference type="Pfam" id="PF17954"/>
    </source>
</evidence>
<dbReference type="STRING" id="688867.SAMN05660236_4999"/>
<accession>A0A1T5MCK1</accession>
<dbReference type="InterPro" id="IPR014710">
    <property type="entry name" value="RmlC-like_jellyroll"/>
</dbReference>
<dbReference type="PANTHER" id="PTHR43212:SF3">
    <property type="entry name" value="QUERCETIN 2,3-DIOXYGENASE"/>
    <property type="match status" value="1"/>
</dbReference>
<dbReference type="Proteomes" id="UP000190961">
    <property type="component" value="Unassembled WGS sequence"/>
</dbReference>
<evidence type="ECO:0000313" key="3">
    <source>
        <dbReference type="Proteomes" id="UP000190961"/>
    </source>
</evidence>
<dbReference type="InterPro" id="IPR011051">
    <property type="entry name" value="RmlC_Cupin_sf"/>
</dbReference>
<sequence length="233" mass="26104">MISKTKATIYLSNQRGCTQEDWFRSFHVFNYGKYFNENRTPFGSLNTLNENTLKGGRTISRLAKDDATVLILPIVGALKYTIPGYKEGIVDAGEVAILSVVKDSVIEMMNPYEDELINFLEVWYMHPAGDRVEPLKIELDLEHSKNSLIPLAASEGGQQRVTPYIGKYKGREEGIYTPKNSANGVFVFIVEGAFEVANRLLHGHDGLALWNVEQVEFEALSNDAIIFLLEVAL</sequence>
<proteinExistence type="predicted"/>
<keyword evidence="3" id="KW-1185">Reference proteome</keyword>
<protein>
    <recommendedName>
        <fullName evidence="1">Quercetin 2,3-dioxygenase C-terminal cupin domain-containing protein</fullName>
    </recommendedName>
</protein>
<dbReference type="EMBL" id="FUZU01000004">
    <property type="protein sequence ID" value="SKC85932.1"/>
    <property type="molecule type" value="Genomic_DNA"/>
</dbReference>
<reference evidence="2 3" key="1">
    <citation type="submission" date="2017-02" db="EMBL/GenBank/DDBJ databases">
        <authorList>
            <person name="Peterson S.W."/>
        </authorList>
    </citation>
    <scope>NUCLEOTIDE SEQUENCE [LARGE SCALE GENOMIC DNA]</scope>
    <source>
        <strain evidence="2 3">DSM 25262</strain>
    </source>
</reference>
<dbReference type="RefSeq" id="WP_079689510.1">
    <property type="nucleotide sequence ID" value="NZ_FUZU01000004.1"/>
</dbReference>
<dbReference type="InterPro" id="IPR012093">
    <property type="entry name" value="Pirin"/>
</dbReference>
<dbReference type="InterPro" id="IPR041602">
    <property type="entry name" value="Quercetinase_C"/>
</dbReference>
<dbReference type="Gene3D" id="2.60.120.10">
    <property type="entry name" value="Jelly Rolls"/>
    <property type="match status" value="2"/>
</dbReference>
<dbReference type="SUPFAM" id="SSF51182">
    <property type="entry name" value="RmlC-like cupins"/>
    <property type="match status" value="1"/>
</dbReference>
<dbReference type="PANTHER" id="PTHR43212">
    <property type="entry name" value="QUERCETIN 2,3-DIOXYGENASE"/>
    <property type="match status" value="1"/>
</dbReference>
<dbReference type="Pfam" id="PF17954">
    <property type="entry name" value="Pirin_C_2"/>
    <property type="match status" value="1"/>
</dbReference>
<gene>
    <name evidence="2" type="ORF">SAMN05660236_4999</name>
</gene>
<evidence type="ECO:0000313" key="2">
    <source>
        <dbReference type="EMBL" id="SKC85932.1"/>
    </source>
</evidence>
<name>A0A1T5MCK1_9BACT</name>